<evidence type="ECO:0000256" key="8">
    <source>
        <dbReference type="ARBA" id="ARBA00023136"/>
    </source>
</evidence>
<dbReference type="PANTHER" id="PTHR13929:SF0">
    <property type="entry name" value="UBIA PRENYLTRANSFERASE DOMAIN-CONTAINING PROTEIN 1"/>
    <property type="match status" value="1"/>
</dbReference>
<proteinExistence type="predicted"/>
<dbReference type="Pfam" id="PF01040">
    <property type="entry name" value="UbiA"/>
    <property type="match status" value="1"/>
</dbReference>
<dbReference type="EMBL" id="JAGGJB010000006">
    <property type="protein sequence ID" value="MDN7125495.1"/>
    <property type="molecule type" value="Genomic_DNA"/>
</dbReference>
<dbReference type="InterPro" id="IPR026046">
    <property type="entry name" value="UBIAD1"/>
</dbReference>
<comment type="subcellular location">
    <subcellularLocation>
        <location evidence="1">Membrane</location>
        <topology evidence="1">Multi-pass membrane protein</topology>
    </subcellularLocation>
</comment>
<dbReference type="GO" id="GO:0009234">
    <property type="term" value="P:menaquinone biosynthetic process"/>
    <property type="evidence" value="ECO:0007669"/>
    <property type="project" value="UniProtKB-KW"/>
</dbReference>
<dbReference type="Gene3D" id="1.10.357.140">
    <property type="entry name" value="UbiA prenyltransferase"/>
    <property type="match status" value="1"/>
</dbReference>
<keyword evidence="4" id="KW-1003">Cell membrane</keyword>
<dbReference type="GO" id="GO:0016020">
    <property type="term" value="C:membrane"/>
    <property type="evidence" value="ECO:0007669"/>
    <property type="project" value="UniProtKB-SubCell"/>
</dbReference>
<keyword evidence="3" id="KW-0474">Menaquinone biosynthesis</keyword>
<dbReference type="AlphaFoldDB" id="A0AAW7QZ46"/>
<organism evidence="11 12">
    <name type="scientific">Pseudidiomarina terrestris</name>
    <dbReference type="NCBI Taxonomy" id="2820060"/>
    <lineage>
        <taxon>Bacteria</taxon>
        <taxon>Pseudomonadati</taxon>
        <taxon>Pseudomonadota</taxon>
        <taxon>Gammaproteobacteria</taxon>
        <taxon>Alteromonadales</taxon>
        <taxon>Idiomarinaceae</taxon>
        <taxon>Pseudidiomarina</taxon>
    </lineage>
</organism>
<dbReference type="GO" id="GO:0042371">
    <property type="term" value="P:vitamin K biosynthetic process"/>
    <property type="evidence" value="ECO:0007669"/>
    <property type="project" value="TreeGrafter"/>
</dbReference>
<evidence type="ECO:0000313" key="12">
    <source>
        <dbReference type="Proteomes" id="UP001169492"/>
    </source>
</evidence>
<keyword evidence="6 9" id="KW-0812">Transmembrane</keyword>
<dbReference type="RefSeq" id="WP_301721071.1">
    <property type="nucleotide sequence ID" value="NZ_JAGGJB010000006.1"/>
</dbReference>
<evidence type="ECO:0000256" key="10">
    <source>
        <dbReference type="SAM" id="SignalP"/>
    </source>
</evidence>
<keyword evidence="7 9" id="KW-1133">Transmembrane helix</keyword>
<evidence type="ECO:0000256" key="4">
    <source>
        <dbReference type="ARBA" id="ARBA00022475"/>
    </source>
</evidence>
<reference evidence="11 12" key="1">
    <citation type="submission" date="2021-03" db="EMBL/GenBank/DDBJ databases">
        <title>Pseudidiomarina terrestris, a new bacterium isolated from saline soil.</title>
        <authorList>
            <person name="Galisteo C."/>
            <person name="De La Haba R."/>
            <person name="Sanchez-Porro C."/>
            <person name="Ventosa A."/>
        </authorList>
    </citation>
    <scope>NUCLEOTIDE SEQUENCE [LARGE SCALE GENOMIC DNA]</scope>
    <source>
        <strain evidence="11 12">1APP75-32.1</strain>
    </source>
</reference>
<protein>
    <submittedName>
        <fullName evidence="11">Prenyltransferase</fullName>
    </submittedName>
</protein>
<evidence type="ECO:0000256" key="2">
    <source>
        <dbReference type="ARBA" id="ARBA00004863"/>
    </source>
</evidence>
<gene>
    <name evidence="11" type="ORF">J6I90_11425</name>
</gene>
<comment type="pathway">
    <text evidence="2">Quinol/quinone metabolism; menaquinone biosynthesis.</text>
</comment>
<name>A0AAW7QZ46_9GAMM</name>
<evidence type="ECO:0000256" key="1">
    <source>
        <dbReference type="ARBA" id="ARBA00004141"/>
    </source>
</evidence>
<feature type="transmembrane region" description="Helical" evidence="9">
    <location>
        <begin position="96"/>
        <end position="113"/>
    </location>
</feature>
<evidence type="ECO:0000256" key="7">
    <source>
        <dbReference type="ARBA" id="ARBA00022989"/>
    </source>
</evidence>
<keyword evidence="10" id="KW-0732">Signal</keyword>
<evidence type="ECO:0000256" key="6">
    <source>
        <dbReference type="ARBA" id="ARBA00022692"/>
    </source>
</evidence>
<evidence type="ECO:0000256" key="5">
    <source>
        <dbReference type="ARBA" id="ARBA00022679"/>
    </source>
</evidence>
<dbReference type="Proteomes" id="UP001169492">
    <property type="component" value="Unassembled WGS sequence"/>
</dbReference>
<feature type="transmembrane region" description="Helical" evidence="9">
    <location>
        <begin position="170"/>
        <end position="193"/>
    </location>
</feature>
<feature type="transmembrane region" description="Helical" evidence="9">
    <location>
        <begin position="242"/>
        <end position="261"/>
    </location>
</feature>
<feature type="transmembrane region" description="Helical" evidence="9">
    <location>
        <begin position="143"/>
        <end position="164"/>
    </location>
</feature>
<evidence type="ECO:0000256" key="3">
    <source>
        <dbReference type="ARBA" id="ARBA00022428"/>
    </source>
</evidence>
<dbReference type="InterPro" id="IPR044878">
    <property type="entry name" value="UbiA_sf"/>
</dbReference>
<feature type="chain" id="PRO_5043801572" evidence="10">
    <location>
        <begin position="25"/>
        <end position="296"/>
    </location>
</feature>
<sequence length="296" mass="31421">MLATLIKTTRPSFLLLTLAMVALAAALAESNGFSVATTLFSLVALGAVSAHACVNVLNEVHDARSGLDDLTQRTPFSGGSGALQANPQALKAASRLGKALLALLITIGCYFIYLRGWSLLPLGIAGMVLVMAYTPMLTRRPWLCLIAPGLGFGPLMLTGSYFVLTGEYSWSVLAVSLIPFFLVNNLLLLNQFPDLTADVQVGRRNLLITYGPGIALRIFRWFLLAAYSVLAILVAVGILPPLALLGLLSLSLAIPLYYGIASLNEPQQVPHRLLGLNVAINISLPLLIAIGLALSS</sequence>
<accession>A0AAW7QZ46</accession>
<keyword evidence="8 9" id="KW-0472">Membrane</keyword>
<evidence type="ECO:0000313" key="11">
    <source>
        <dbReference type="EMBL" id="MDN7125495.1"/>
    </source>
</evidence>
<feature type="transmembrane region" description="Helical" evidence="9">
    <location>
        <begin position="214"/>
        <end position="236"/>
    </location>
</feature>
<dbReference type="CDD" id="cd13962">
    <property type="entry name" value="PT_UbiA_UBIAD1"/>
    <property type="match status" value="1"/>
</dbReference>
<feature type="transmembrane region" description="Helical" evidence="9">
    <location>
        <begin position="119"/>
        <end position="136"/>
    </location>
</feature>
<dbReference type="InterPro" id="IPR000537">
    <property type="entry name" value="UbiA_prenyltransferase"/>
</dbReference>
<feature type="signal peptide" evidence="10">
    <location>
        <begin position="1"/>
        <end position="24"/>
    </location>
</feature>
<feature type="transmembrane region" description="Helical" evidence="9">
    <location>
        <begin position="273"/>
        <end position="294"/>
    </location>
</feature>
<dbReference type="PIRSF" id="PIRSF005355">
    <property type="entry name" value="UBIAD1"/>
    <property type="match status" value="1"/>
</dbReference>
<keyword evidence="5" id="KW-0808">Transferase</keyword>
<evidence type="ECO:0000256" key="9">
    <source>
        <dbReference type="SAM" id="Phobius"/>
    </source>
</evidence>
<dbReference type="GO" id="GO:0004659">
    <property type="term" value="F:prenyltransferase activity"/>
    <property type="evidence" value="ECO:0007669"/>
    <property type="project" value="InterPro"/>
</dbReference>
<dbReference type="PANTHER" id="PTHR13929">
    <property type="entry name" value="1,4-DIHYDROXY-2-NAPHTHOATE OCTAPRENYLTRANSFERASE"/>
    <property type="match status" value="1"/>
</dbReference>
<feature type="transmembrane region" description="Helical" evidence="9">
    <location>
        <begin position="38"/>
        <end position="57"/>
    </location>
</feature>
<comment type="caution">
    <text evidence="11">The sequence shown here is derived from an EMBL/GenBank/DDBJ whole genome shotgun (WGS) entry which is preliminary data.</text>
</comment>